<reference evidence="1" key="1">
    <citation type="submission" date="2020-01" db="EMBL/GenBank/DDBJ databases">
        <authorList>
            <person name="Qin S."/>
        </authorList>
    </citation>
    <scope>NUCLEOTIDE SEQUENCE</scope>
    <source>
        <strain evidence="1">CVir17-16-YZ6g</strain>
        <plasmid evidence="1">p17-15-vir-like</plasmid>
    </source>
</reference>
<sequence>MWSSLTSIPSLSSAQLNWMMPHTRKKHRIRRDILLEEVLRQAGIPLLRDRDSESLVRKGRRVSEIPGSRC</sequence>
<geneLocation type="plasmid" evidence="1">
    <name>p17-15-vir-like</name>
</geneLocation>
<accession>A0A8B0SV07</accession>
<name>A0A8B0SV07_KLEPN</name>
<keyword evidence="1" id="KW-0614">Plasmid</keyword>
<dbReference type="AlphaFoldDB" id="A0A8B0SV07"/>
<proteinExistence type="predicted"/>
<dbReference type="EMBL" id="MN956836">
    <property type="protein sequence ID" value="QTX14560.1"/>
    <property type="molecule type" value="Genomic_DNA"/>
</dbReference>
<evidence type="ECO:0000313" key="1">
    <source>
        <dbReference type="EMBL" id="QTX14560.1"/>
    </source>
</evidence>
<protein>
    <submittedName>
        <fullName evidence="1">YihA</fullName>
    </submittedName>
</protein>
<organism evidence="1">
    <name type="scientific">Klebsiella pneumoniae</name>
    <dbReference type="NCBI Taxonomy" id="573"/>
    <lineage>
        <taxon>Bacteria</taxon>
        <taxon>Pseudomonadati</taxon>
        <taxon>Pseudomonadota</taxon>
        <taxon>Gammaproteobacteria</taxon>
        <taxon>Enterobacterales</taxon>
        <taxon>Enterobacteriaceae</taxon>
        <taxon>Klebsiella/Raoultella group</taxon>
        <taxon>Klebsiella</taxon>
        <taxon>Klebsiella pneumoniae complex</taxon>
    </lineage>
</organism>